<dbReference type="HOGENOM" id="CLU_003433_3_0_1"/>
<dbReference type="EnsemblFungi" id="EJT78359">
    <property type="protein sequence ID" value="EJT78359"/>
    <property type="gene ID" value="GGTG_03460"/>
</dbReference>
<feature type="domain" description="Aminotransferase class V" evidence="2">
    <location>
        <begin position="56"/>
        <end position="352"/>
    </location>
</feature>
<organism evidence="3">
    <name type="scientific">Gaeumannomyces tritici (strain R3-111a-1)</name>
    <name type="common">Wheat and barley take-all root rot fungus</name>
    <name type="synonym">Gaeumannomyces graminis var. tritici</name>
    <dbReference type="NCBI Taxonomy" id="644352"/>
    <lineage>
        <taxon>Eukaryota</taxon>
        <taxon>Fungi</taxon>
        <taxon>Dikarya</taxon>
        <taxon>Ascomycota</taxon>
        <taxon>Pezizomycotina</taxon>
        <taxon>Sordariomycetes</taxon>
        <taxon>Sordariomycetidae</taxon>
        <taxon>Magnaporthales</taxon>
        <taxon>Magnaporthaceae</taxon>
        <taxon>Gaeumannomyces</taxon>
    </lineage>
</organism>
<dbReference type="PANTHER" id="PTHR43092:SF2">
    <property type="entry name" value="HERCYNYLCYSTEINE SULFOXIDE LYASE"/>
    <property type="match status" value="1"/>
</dbReference>
<keyword evidence="5" id="KW-1185">Reference proteome</keyword>
<dbReference type="PANTHER" id="PTHR43092">
    <property type="entry name" value="L-CYSTEINE DESULFHYDRASE"/>
    <property type="match status" value="1"/>
</dbReference>
<proteinExistence type="predicted"/>
<reference evidence="5" key="1">
    <citation type="submission" date="2010-07" db="EMBL/GenBank/DDBJ databases">
        <title>The genome sequence of Gaeumannomyces graminis var. tritici strain R3-111a-1.</title>
        <authorList>
            <consortium name="The Broad Institute Genome Sequencing Platform"/>
            <person name="Ma L.-J."/>
            <person name="Dead R."/>
            <person name="Young S."/>
            <person name="Zeng Q."/>
            <person name="Koehrsen M."/>
            <person name="Alvarado L."/>
            <person name="Berlin A."/>
            <person name="Chapman S.B."/>
            <person name="Chen Z."/>
            <person name="Freedman E."/>
            <person name="Gellesch M."/>
            <person name="Goldberg J."/>
            <person name="Griggs A."/>
            <person name="Gujja S."/>
            <person name="Heilman E.R."/>
            <person name="Heiman D."/>
            <person name="Hepburn T."/>
            <person name="Howarth C."/>
            <person name="Jen D."/>
            <person name="Larson L."/>
            <person name="Mehta T."/>
            <person name="Neiman D."/>
            <person name="Pearson M."/>
            <person name="Roberts A."/>
            <person name="Saif S."/>
            <person name="Shea T."/>
            <person name="Shenoy N."/>
            <person name="Sisk P."/>
            <person name="Stolte C."/>
            <person name="Sykes S."/>
            <person name="Walk T."/>
            <person name="White J."/>
            <person name="Yandava C."/>
            <person name="Haas B."/>
            <person name="Nusbaum C."/>
            <person name="Birren B."/>
        </authorList>
    </citation>
    <scope>NUCLEOTIDE SEQUENCE [LARGE SCALE GENOMIC DNA]</scope>
    <source>
        <strain evidence="5">R3-111a-1</strain>
    </source>
</reference>
<name>J3NQA3_GAET3</name>
<reference evidence="3" key="2">
    <citation type="submission" date="2010-07" db="EMBL/GenBank/DDBJ databases">
        <authorList>
            <consortium name="The Broad Institute Genome Sequencing Platform"/>
            <consortium name="Broad Institute Genome Sequencing Center for Infectious Disease"/>
            <person name="Ma L.-J."/>
            <person name="Dead R."/>
            <person name="Young S."/>
            <person name="Zeng Q."/>
            <person name="Koehrsen M."/>
            <person name="Alvarado L."/>
            <person name="Berlin A."/>
            <person name="Chapman S.B."/>
            <person name="Chen Z."/>
            <person name="Freedman E."/>
            <person name="Gellesch M."/>
            <person name="Goldberg J."/>
            <person name="Griggs A."/>
            <person name="Gujja S."/>
            <person name="Heilman E.R."/>
            <person name="Heiman D."/>
            <person name="Hepburn T."/>
            <person name="Howarth C."/>
            <person name="Jen D."/>
            <person name="Larson L."/>
            <person name="Mehta T."/>
            <person name="Neiman D."/>
            <person name="Pearson M."/>
            <person name="Roberts A."/>
            <person name="Saif S."/>
            <person name="Shea T."/>
            <person name="Shenoy N."/>
            <person name="Sisk P."/>
            <person name="Stolte C."/>
            <person name="Sykes S."/>
            <person name="Walk T."/>
            <person name="White J."/>
            <person name="Yandava C."/>
            <person name="Haas B."/>
            <person name="Nusbaum C."/>
            <person name="Birren B."/>
        </authorList>
    </citation>
    <scope>NUCLEOTIDE SEQUENCE</scope>
    <source>
        <strain evidence="3">R3-111a-1</strain>
    </source>
</reference>
<dbReference type="STRING" id="644352.J3NQA3"/>
<evidence type="ECO:0000313" key="3">
    <source>
        <dbReference type="EMBL" id="EJT78359.1"/>
    </source>
</evidence>
<dbReference type="InterPro" id="IPR000192">
    <property type="entry name" value="Aminotrans_V_dom"/>
</dbReference>
<dbReference type="InterPro" id="IPR015424">
    <property type="entry name" value="PyrdxlP-dep_Trfase"/>
</dbReference>
<dbReference type="eggNOG" id="KOG1549">
    <property type="taxonomic scope" value="Eukaryota"/>
</dbReference>
<gene>
    <name evidence="4" type="primary">20343918</name>
    <name evidence="3" type="ORF">GGTG_03460</name>
</gene>
<dbReference type="SUPFAM" id="SSF53383">
    <property type="entry name" value="PLP-dependent transferases"/>
    <property type="match status" value="1"/>
</dbReference>
<dbReference type="Gene3D" id="3.40.640.10">
    <property type="entry name" value="Type I PLP-dependent aspartate aminotransferase-like (Major domain)"/>
    <property type="match status" value="1"/>
</dbReference>
<keyword evidence="1" id="KW-0663">Pyridoxal phosphate</keyword>
<evidence type="ECO:0000259" key="2">
    <source>
        <dbReference type="Pfam" id="PF00266"/>
    </source>
</evidence>
<reference evidence="4" key="5">
    <citation type="submission" date="2018-04" db="UniProtKB">
        <authorList>
            <consortium name="EnsemblFungi"/>
        </authorList>
    </citation>
    <scope>IDENTIFICATION</scope>
    <source>
        <strain evidence="4">R3-111a-1</strain>
    </source>
</reference>
<accession>J3NQA3</accession>
<reference evidence="3" key="3">
    <citation type="submission" date="2010-09" db="EMBL/GenBank/DDBJ databases">
        <title>Annotation of Gaeumannomyces graminis var. tritici R3-111a-1.</title>
        <authorList>
            <consortium name="The Broad Institute Genome Sequencing Platform"/>
            <person name="Ma L.-J."/>
            <person name="Dead R."/>
            <person name="Young S.K."/>
            <person name="Zeng Q."/>
            <person name="Gargeya S."/>
            <person name="Fitzgerald M."/>
            <person name="Haas B."/>
            <person name="Abouelleil A."/>
            <person name="Alvarado L."/>
            <person name="Arachchi H.M."/>
            <person name="Berlin A."/>
            <person name="Brown A."/>
            <person name="Chapman S.B."/>
            <person name="Chen Z."/>
            <person name="Dunbar C."/>
            <person name="Freedman E."/>
            <person name="Gearin G."/>
            <person name="Gellesch M."/>
            <person name="Goldberg J."/>
            <person name="Griggs A."/>
            <person name="Gujja S."/>
            <person name="Heiman D."/>
            <person name="Howarth C."/>
            <person name="Larson L."/>
            <person name="Lui A."/>
            <person name="MacDonald P.J.P."/>
            <person name="Mehta T."/>
            <person name="Montmayeur A."/>
            <person name="Murphy C."/>
            <person name="Neiman D."/>
            <person name="Pearson M."/>
            <person name="Priest M."/>
            <person name="Roberts A."/>
            <person name="Saif S."/>
            <person name="Shea T."/>
            <person name="Shenoy N."/>
            <person name="Sisk P."/>
            <person name="Stolte C."/>
            <person name="Sykes S."/>
            <person name="Yandava C."/>
            <person name="Wortman J."/>
            <person name="Nusbaum C."/>
            <person name="Birren B."/>
        </authorList>
    </citation>
    <scope>NUCLEOTIDE SEQUENCE</scope>
    <source>
        <strain evidence="3">R3-111a-1</strain>
    </source>
</reference>
<reference evidence="4" key="4">
    <citation type="journal article" date="2015" name="G3 (Bethesda)">
        <title>Genome sequences of three phytopathogenic species of the Magnaporthaceae family of fungi.</title>
        <authorList>
            <person name="Okagaki L.H."/>
            <person name="Nunes C.C."/>
            <person name="Sailsbery J."/>
            <person name="Clay B."/>
            <person name="Brown D."/>
            <person name="John T."/>
            <person name="Oh Y."/>
            <person name="Young N."/>
            <person name="Fitzgerald M."/>
            <person name="Haas B.J."/>
            <person name="Zeng Q."/>
            <person name="Young S."/>
            <person name="Adiconis X."/>
            <person name="Fan L."/>
            <person name="Levin J.Z."/>
            <person name="Mitchell T.K."/>
            <person name="Okubara P.A."/>
            <person name="Farman M.L."/>
            <person name="Kohn L.M."/>
            <person name="Birren B."/>
            <person name="Ma L.-J."/>
            <person name="Dean R.A."/>
        </authorList>
    </citation>
    <scope>NUCLEOTIDE SEQUENCE</scope>
    <source>
        <strain evidence="4">R3-111a-1</strain>
    </source>
</reference>
<evidence type="ECO:0000313" key="5">
    <source>
        <dbReference type="Proteomes" id="UP000006039"/>
    </source>
</evidence>
<evidence type="ECO:0000313" key="4">
    <source>
        <dbReference type="EnsemblFungi" id="EJT78359"/>
    </source>
</evidence>
<dbReference type="AlphaFoldDB" id="J3NQA3"/>
<dbReference type="OrthoDB" id="5978656at2759"/>
<protein>
    <recommendedName>
        <fullName evidence="2">Aminotransferase class V domain-containing protein</fullName>
    </recommendedName>
</protein>
<dbReference type="GeneID" id="20343918"/>
<dbReference type="Pfam" id="PF00266">
    <property type="entry name" value="Aminotran_5"/>
    <property type="match status" value="1"/>
</dbReference>
<sequence>MGSTSESAFRYYGKQLPEWAMAPYPKRQFGKDVAREFLMDPEYRNLNNGSFGTIPRAIRDLQRYYQDQAEGRPDPFIRYDWPALLEESRAAVAPLLGVDKETVVFVSNATMAFNTIMRNLVWSDDGGDDILYFSTIYGACEKTIQYVGELSKGLCSSRRIQLDYPLGDADVVALFEAAVKQSRAEGRRPRAAVIDVVSSIPGVRFPFEKLVNVCRKEGILSIVDGAQGIGLVDLTHVGTEVKPDFFLSNCHKWLFVPRGCAVLHVPAHNHKLMRSTLPTSWTFDPAGGTADFGTSFNFVGTQDNTNYTCVKESIRWRKEVLGGEEAILSYVTKLAQEGGRKAAEILGTEVLENSEGTLTGCGMVNVGLPVGVVGGGASPPARILVPADEAGGLAEWMQQALMDDYKTFLPVALYNGHFWARMSAQVYLELDDFESVAKDLLELCERVGKGEHKAGGHTAGEGSLDALIQKMHIARASD</sequence>
<dbReference type="RefSeq" id="XP_009219504.1">
    <property type="nucleotide sequence ID" value="XM_009221240.1"/>
</dbReference>
<dbReference type="VEuPathDB" id="FungiDB:GGTG_03460"/>
<evidence type="ECO:0000256" key="1">
    <source>
        <dbReference type="ARBA" id="ARBA00022898"/>
    </source>
</evidence>
<dbReference type="InterPro" id="IPR015421">
    <property type="entry name" value="PyrdxlP-dep_Trfase_major"/>
</dbReference>
<dbReference type="EMBL" id="GL385396">
    <property type="protein sequence ID" value="EJT78359.1"/>
    <property type="molecule type" value="Genomic_DNA"/>
</dbReference>
<dbReference type="Proteomes" id="UP000006039">
    <property type="component" value="Unassembled WGS sequence"/>
</dbReference>